<dbReference type="Gene3D" id="3.60.15.10">
    <property type="entry name" value="Ribonuclease Z/Hydroxyacylglutathione hydrolase-like"/>
    <property type="match status" value="1"/>
</dbReference>
<sequence length="255" mass="29136">MSTVEVRNGIHWVGAVDWAVRDFHGYITPRGSTYNNYLIIDHEPAVVDATHREFIDQSIDNIKSLVDISKVRHLVLNHIEPDHAGGLFELLALMPEARIYCTKKAVEAMERMFDISSWDIRQVKTGDTISTGTKTLMFLETPMLHWPDSMMTYVKEDKVLISQDGFGQHLASAQRFDDEFVKCSSMSELEDAVWDYYANILMPFGSLITRKLKEVQDLGLEIDIIAPDHGIIWRSHPEKVLQMYGDMASGKCDER</sequence>
<dbReference type="Pfam" id="PF19583">
    <property type="entry name" value="ODP"/>
    <property type="match status" value="1"/>
</dbReference>
<evidence type="ECO:0000259" key="1">
    <source>
        <dbReference type="SMART" id="SM00849"/>
    </source>
</evidence>
<dbReference type="InterPro" id="IPR045761">
    <property type="entry name" value="ODP_dom"/>
</dbReference>
<dbReference type="InterPro" id="IPR001279">
    <property type="entry name" value="Metallo-B-lactamas"/>
</dbReference>
<dbReference type="SUPFAM" id="SSF56281">
    <property type="entry name" value="Metallo-hydrolase/oxidoreductase"/>
    <property type="match status" value="1"/>
</dbReference>
<dbReference type="SMART" id="SM00849">
    <property type="entry name" value="Lactamase_B"/>
    <property type="match status" value="1"/>
</dbReference>
<dbReference type="AlphaFoldDB" id="A0A0F9AY92"/>
<comment type="caution">
    <text evidence="2">The sequence shown here is derived from an EMBL/GenBank/DDBJ whole genome shotgun (WGS) entry which is preliminary data.</text>
</comment>
<name>A0A0F9AY92_9ZZZZ</name>
<dbReference type="PANTHER" id="PTHR43717:SF1">
    <property type="entry name" value="ANAEROBIC NITRIC OXIDE REDUCTASE FLAVORUBREDOXIN"/>
    <property type="match status" value="1"/>
</dbReference>
<dbReference type="PANTHER" id="PTHR43717">
    <property type="entry name" value="ANAEROBIC NITRIC OXIDE REDUCTASE FLAVORUBREDOXIN"/>
    <property type="match status" value="1"/>
</dbReference>
<proteinExistence type="predicted"/>
<protein>
    <recommendedName>
        <fullName evidence="1">Metallo-beta-lactamase domain-containing protein</fullName>
    </recommendedName>
</protein>
<organism evidence="2">
    <name type="scientific">marine sediment metagenome</name>
    <dbReference type="NCBI Taxonomy" id="412755"/>
    <lineage>
        <taxon>unclassified sequences</taxon>
        <taxon>metagenomes</taxon>
        <taxon>ecological metagenomes</taxon>
    </lineage>
</organism>
<feature type="domain" description="Metallo-beta-lactamase" evidence="1">
    <location>
        <begin position="33"/>
        <end position="229"/>
    </location>
</feature>
<accession>A0A0F9AY92</accession>
<feature type="non-terminal residue" evidence="2">
    <location>
        <position position="255"/>
    </location>
</feature>
<reference evidence="2" key="1">
    <citation type="journal article" date="2015" name="Nature">
        <title>Complex archaea that bridge the gap between prokaryotes and eukaryotes.</title>
        <authorList>
            <person name="Spang A."/>
            <person name="Saw J.H."/>
            <person name="Jorgensen S.L."/>
            <person name="Zaremba-Niedzwiedzka K."/>
            <person name="Martijn J."/>
            <person name="Lind A.E."/>
            <person name="van Eijk R."/>
            <person name="Schleper C."/>
            <person name="Guy L."/>
            <person name="Ettema T.J."/>
        </authorList>
    </citation>
    <scope>NUCLEOTIDE SEQUENCE</scope>
</reference>
<dbReference type="CDD" id="cd07709">
    <property type="entry name" value="flavodiiron_proteins_MBL-fold"/>
    <property type="match status" value="1"/>
</dbReference>
<dbReference type="EMBL" id="LAZR01040484">
    <property type="protein sequence ID" value="KKL14375.1"/>
    <property type="molecule type" value="Genomic_DNA"/>
</dbReference>
<evidence type="ECO:0000313" key="2">
    <source>
        <dbReference type="EMBL" id="KKL14375.1"/>
    </source>
</evidence>
<gene>
    <name evidence="2" type="ORF">LCGC14_2516310</name>
</gene>
<dbReference type="InterPro" id="IPR036866">
    <property type="entry name" value="RibonucZ/Hydroxyglut_hydro"/>
</dbReference>